<reference evidence="8" key="1">
    <citation type="submission" date="2019-11" db="EMBL/GenBank/DDBJ databases">
        <title>The nuclear and mitochondrial genomes of Frieseomelitta varia - a highly eusocial stingless bee (Meliponini) with a permanently sterile worker caste.</title>
        <authorList>
            <person name="Freitas F.C.P."/>
            <person name="Lourenco A.P."/>
            <person name="Nunes F.M.F."/>
            <person name="Paschoal A.R."/>
            <person name="Abreu F.C.P."/>
            <person name="Barbin F.O."/>
            <person name="Bataglia L."/>
            <person name="Cardoso-Junior C.A.M."/>
            <person name="Cervoni M.S."/>
            <person name="Silva S.R."/>
            <person name="Dalarmi F."/>
            <person name="Del Lama M.A."/>
            <person name="Depintor T.S."/>
            <person name="Ferreira K.M."/>
            <person name="Goria P.S."/>
            <person name="Jaskot M.C."/>
            <person name="Lago D.C."/>
            <person name="Luna-Lucena D."/>
            <person name="Moda L.M."/>
            <person name="Nascimento L."/>
            <person name="Pedrino M."/>
            <person name="Rabico F.O."/>
            <person name="Sanches F.C."/>
            <person name="Santos D.E."/>
            <person name="Santos C.G."/>
            <person name="Vieira J."/>
            <person name="Lopes T.F."/>
            <person name="Barchuk A.R."/>
            <person name="Hartfelder K."/>
            <person name="Simoes Z.L.P."/>
            <person name="Bitondi M.M.G."/>
            <person name="Pinheiro D.G."/>
        </authorList>
    </citation>
    <scope>NUCLEOTIDE SEQUENCE</scope>
    <source>
        <strain evidence="8">USP_RPSP 00005682</strain>
        <tissue evidence="8">Whole individual</tissue>
    </source>
</reference>
<evidence type="ECO:0000256" key="1">
    <source>
        <dbReference type="ARBA" id="ARBA00004123"/>
    </source>
</evidence>
<evidence type="ECO:0000256" key="3">
    <source>
        <dbReference type="ARBA" id="ARBA00022722"/>
    </source>
</evidence>
<dbReference type="GO" id="GO:0003676">
    <property type="term" value="F:nucleic acid binding"/>
    <property type="evidence" value="ECO:0007669"/>
    <property type="project" value="InterPro"/>
</dbReference>
<keyword evidence="4" id="KW-0378">Hydrolase</keyword>
<evidence type="ECO:0000259" key="7">
    <source>
        <dbReference type="SMART" id="SM00479"/>
    </source>
</evidence>
<keyword evidence="5" id="KW-0269">Exonuclease</keyword>
<dbReference type="Gene3D" id="3.30.420.10">
    <property type="entry name" value="Ribonuclease H-like superfamily/Ribonuclease H"/>
    <property type="match status" value="1"/>
</dbReference>
<feature type="domain" description="Exonuclease" evidence="7">
    <location>
        <begin position="361"/>
        <end position="521"/>
    </location>
</feature>
<dbReference type="PANTHER" id="PTHR12801:SF82">
    <property type="entry name" value="RNA EXONUCLEASE 5"/>
    <property type="match status" value="1"/>
</dbReference>
<keyword evidence="9" id="KW-1185">Reference proteome</keyword>
<organism evidence="8 9">
    <name type="scientific">Frieseomelitta varia</name>
    <dbReference type="NCBI Taxonomy" id="561572"/>
    <lineage>
        <taxon>Eukaryota</taxon>
        <taxon>Metazoa</taxon>
        <taxon>Ecdysozoa</taxon>
        <taxon>Arthropoda</taxon>
        <taxon>Hexapoda</taxon>
        <taxon>Insecta</taxon>
        <taxon>Pterygota</taxon>
        <taxon>Neoptera</taxon>
        <taxon>Endopterygota</taxon>
        <taxon>Hymenoptera</taxon>
        <taxon>Apocrita</taxon>
        <taxon>Aculeata</taxon>
        <taxon>Apoidea</taxon>
        <taxon>Anthophila</taxon>
        <taxon>Apidae</taxon>
        <taxon>Frieseomelitta</taxon>
    </lineage>
</organism>
<dbReference type="Proteomes" id="UP000655588">
    <property type="component" value="Unassembled WGS sequence"/>
</dbReference>
<dbReference type="Pfam" id="PF00929">
    <property type="entry name" value="RNase_T"/>
    <property type="match status" value="1"/>
</dbReference>
<evidence type="ECO:0000313" key="9">
    <source>
        <dbReference type="Proteomes" id="UP000655588"/>
    </source>
</evidence>
<proteinExistence type="inferred from homology"/>
<evidence type="ECO:0000313" key="8">
    <source>
        <dbReference type="EMBL" id="KAF3428001.1"/>
    </source>
</evidence>
<dbReference type="CDD" id="cd06145">
    <property type="entry name" value="REX1_like"/>
    <property type="match status" value="1"/>
</dbReference>
<dbReference type="FunFam" id="3.30.420.10:FF:000019">
    <property type="entry name" value="RNA exonuclease NEF-sp"/>
    <property type="match status" value="1"/>
</dbReference>
<dbReference type="GO" id="GO:0005634">
    <property type="term" value="C:nucleus"/>
    <property type="evidence" value="ECO:0007669"/>
    <property type="project" value="UniProtKB-SubCell"/>
</dbReference>
<comment type="subcellular location">
    <subcellularLocation>
        <location evidence="1">Nucleus</location>
    </subcellularLocation>
</comment>
<dbReference type="PANTHER" id="PTHR12801">
    <property type="entry name" value="RNA EXONUCLEASE REXO1 / RECO3 FAMILY MEMBER-RELATED"/>
    <property type="match status" value="1"/>
</dbReference>
<dbReference type="InterPro" id="IPR036397">
    <property type="entry name" value="RNaseH_sf"/>
</dbReference>
<accession>A0A833S8S1</accession>
<evidence type="ECO:0000256" key="5">
    <source>
        <dbReference type="ARBA" id="ARBA00022839"/>
    </source>
</evidence>
<dbReference type="InterPro" id="IPR034922">
    <property type="entry name" value="REX1-like_exo"/>
</dbReference>
<keyword evidence="6" id="KW-0539">Nucleus</keyword>
<evidence type="ECO:0000256" key="4">
    <source>
        <dbReference type="ARBA" id="ARBA00022801"/>
    </source>
</evidence>
<evidence type="ECO:0000256" key="6">
    <source>
        <dbReference type="ARBA" id="ARBA00023242"/>
    </source>
</evidence>
<name>A0A833S8S1_9HYME</name>
<evidence type="ECO:0000256" key="2">
    <source>
        <dbReference type="ARBA" id="ARBA00006357"/>
    </source>
</evidence>
<gene>
    <name evidence="8" type="ORF">E2986_05533</name>
</gene>
<dbReference type="EMBL" id="WNWW01000238">
    <property type="protein sequence ID" value="KAF3428001.1"/>
    <property type="molecule type" value="Genomic_DNA"/>
</dbReference>
<comment type="similarity">
    <text evidence="2">Belongs to the REXO1/REXO3 family.</text>
</comment>
<dbReference type="GO" id="GO:0004527">
    <property type="term" value="F:exonuclease activity"/>
    <property type="evidence" value="ECO:0007669"/>
    <property type="project" value="UniProtKB-KW"/>
</dbReference>
<dbReference type="SMART" id="SM00479">
    <property type="entry name" value="EXOIII"/>
    <property type="match status" value="1"/>
</dbReference>
<dbReference type="InterPro" id="IPR012337">
    <property type="entry name" value="RNaseH-like_sf"/>
</dbReference>
<dbReference type="InterPro" id="IPR013520">
    <property type="entry name" value="Ribonucl_H"/>
</dbReference>
<comment type="caution">
    <text evidence="8">The sequence shown here is derived from an EMBL/GenBank/DDBJ whole genome shotgun (WGS) entry which is preliminary data.</text>
</comment>
<dbReference type="AlphaFoldDB" id="A0A833S8S1"/>
<sequence length="706" mass="80710">MKNLTTKQLQRIEKKKKKMAALLEITKLNDKDREAKMLKKTSTILDESNDTDSNEISMEENVKRKRPCDEDLKETFLDNSIKKENEMDTKESDTLANKKPRLSGDDYLKLKQELRERKKKLKTIPRFRLKAVGESASLTINVKSEDRIPIFLSDVQHLLLYSLHGHHSPYMPTRWCHLEKYNRVIKNEFLKYSNYKFFEKVAHTVVLVVEGLSLYHFMAYENMFPHITSKLEHRVEVVTPTVYGGSVIEELAAVPITGIQSDKLLKKYGSLEAALRSSGDVIKLLRTVFPMHGVPSTNAEKFKTKYGLPGTDKFPRTKLLLSLCQMVEENYPVPLKGELAKKYGNYIMTKDVYVEANERSPMIGLDCEMCKTTSGELELTRISLVDESMKIIYDSLVKPDNPIMDYLTRFSGITKDMLEGVTTTLSDVQQILRKLLPPDAILVGQSLNSDLHTLKMMHPYIIDTSVIFNITGDRYRKSKLQTLVREFLGERIQENISGHCSTEDSQASMKLVQLKLANSVDFGDAVLLGCCNMEILKMEPEKMTDDQRSLKTEIQKYATSIFKYVVKDKKTAAIVGNGEVMNEYSKYLTSSINIMDDENFSKNDQVCNQVRLVIADNDKQAVLRASQIAMEHAFTLCHVKIEQEKLKNDKIQKTFRTVNKWVHKLWQHMAMNGLACIIFTGENNAANGACFLNLKKEISEDCTIHV</sequence>
<dbReference type="InterPro" id="IPR047021">
    <property type="entry name" value="REXO1/3/4-like"/>
</dbReference>
<keyword evidence="3" id="KW-0540">Nuclease</keyword>
<protein>
    <recommendedName>
        <fullName evidence="7">Exonuclease domain-containing protein</fullName>
    </recommendedName>
</protein>
<dbReference type="SUPFAM" id="SSF53098">
    <property type="entry name" value="Ribonuclease H-like"/>
    <property type="match status" value="1"/>
</dbReference>